<evidence type="ECO:0000256" key="1">
    <source>
        <dbReference type="ARBA" id="ARBA00022679"/>
    </source>
</evidence>
<dbReference type="PANTHER" id="PTHR43793:SF1">
    <property type="entry name" value="FAD SYNTHASE"/>
    <property type="match status" value="1"/>
</dbReference>
<dbReference type="InterPro" id="IPR050385">
    <property type="entry name" value="Archaeal_FAD_synthase"/>
</dbReference>
<keyword evidence="2" id="KW-0548">Nucleotidyltransferase</keyword>
<name>A0A0G0Q3S2_9BACT</name>
<dbReference type="STRING" id="1619037.UT67_C0007G0007"/>
<dbReference type="Gene3D" id="3.40.50.620">
    <property type="entry name" value="HUPs"/>
    <property type="match status" value="1"/>
</dbReference>
<evidence type="ECO:0000313" key="5">
    <source>
        <dbReference type="Proteomes" id="UP000034855"/>
    </source>
</evidence>
<comment type="caution">
    <text evidence="4">The sequence shown here is derived from an EMBL/GenBank/DDBJ whole genome shotgun (WGS) entry which is preliminary data.</text>
</comment>
<dbReference type="InterPro" id="IPR014729">
    <property type="entry name" value="Rossmann-like_a/b/a_fold"/>
</dbReference>
<dbReference type="EMBL" id="LBXR01000007">
    <property type="protein sequence ID" value="KKR34758.1"/>
    <property type="molecule type" value="Genomic_DNA"/>
</dbReference>
<evidence type="ECO:0000313" key="4">
    <source>
        <dbReference type="EMBL" id="KKR34758.1"/>
    </source>
</evidence>
<evidence type="ECO:0000256" key="2">
    <source>
        <dbReference type="ARBA" id="ARBA00022695"/>
    </source>
</evidence>
<protein>
    <submittedName>
        <fullName evidence="4">FAD synthase</fullName>
    </submittedName>
</protein>
<dbReference type="Proteomes" id="UP000034855">
    <property type="component" value="Unassembled WGS sequence"/>
</dbReference>
<sequence length="143" mass="16490">MKKKVLAFGTFDILHNGHSFALKTAKKLGDHLTVILARDATIFKVKGEKPIFNEKTRLKNLKQLNIADKVRLGNLGNKYQVVIDEKPNIIALGYDQKFFVDDLKKVVDKNVQIIRLKFHKPNIYKSSKIRSKLYDKKNSCCHH</sequence>
<dbReference type="Pfam" id="PF01467">
    <property type="entry name" value="CTP_transf_like"/>
    <property type="match status" value="1"/>
</dbReference>
<gene>
    <name evidence="4" type="ORF">UT67_C0007G0007</name>
</gene>
<feature type="domain" description="Cytidyltransferase-like" evidence="3">
    <location>
        <begin position="6"/>
        <end position="131"/>
    </location>
</feature>
<reference evidence="4 5" key="1">
    <citation type="journal article" date="2015" name="Nature">
        <title>rRNA introns, odd ribosomes, and small enigmatic genomes across a large radiation of phyla.</title>
        <authorList>
            <person name="Brown C.T."/>
            <person name="Hug L.A."/>
            <person name="Thomas B.C."/>
            <person name="Sharon I."/>
            <person name="Castelle C.J."/>
            <person name="Singh A."/>
            <person name="Wilkins M.J."/>
            <person name="Williams K.H."/>
            <person name="Banfield J.F."/>
        </authorList>
    </citation>
    <scope>NUCLEOTIDE SEQUENCE [LARGE SCALE GENOMIC DNA]</scope>
</reference>
<dbReference type="GO" id="GO:0016779">
    <property type="term" value="F:nucleotidyltransferase activity"/>
    <property type="evidence" value="ECO:0007669"/>
    <property type="project" value="UniProtKB-KW"/>
</dbReference>
<dbReference type="SUPFAM" id="SSF52374">
    <property type="entry name" value="Nucleotidylyl transferase"/>
    <property type="match status" value="1"/>
</dbReference>
<accession>A0A0G0Q3S2</accession>
<dbReference type="InterPro" id="IPR004821">
    <property type="entry name" value="Cyt_trans-like"/>
</dbReference>
<dbReference type="PANTHER" id="PTHR43793">
    <property type="entry name" value="FAD SYNTHASE"/>
    <property type="match status" value="1"/>
</dbReference>
<dbReference type="AlphaFoldDB" id="A0A0G0Q3S2"/>
<organism evidence="4 5">
    <name type="scientific">Candidatus Magasanikbacteria bacterium GW2011_GWA2_40_10</name>
    <dbReference type="NCBI Taxonomy" id="1619037"/>
    <lineage>
        <taxon>Bacteria</taxon>
        <taxon>Candidatus Magasanikiibacteriota</taxon>
    </lineage>
</organism>
<dbReference type="NCBIfam" id="TIGR00125">
    <property type="entry name" value="cyt_tran_rel"/>
    <property type="match status" value="1"/>
</dbReference>
<evidence type="ECO:0000259" key="3">
    <source>
        <dbReference type="Pfam" id="PF01467"/>
    </source>
</evidence>
<proteinExistence type="predicted"/>
<keyword evidence="1" id="KW-0808">Transferase</keyword>